<reference evidence="1" key="1">
    <citation type="submission" date="2021-03" db="EMBL/GenBank/DDBJ databases">
        <title>Genomic Encyclopedia of Type Strains, Phase IV (KMG-IV): sequencing the most valuable type-strain genomes for metagenomic binning, comparative biology and taxonomic classification.</title>
        <authorList>
            <person name="Goeker M."/>
        </authorList>
    </citation>
    <scope>NUCLEOTIDE SEQUENCE</scope>
    <source>
        <strain evidence="1">DSM 18131</strain>
    </source>
</reference>
<accession>A0ACC5SS63</accession>
<dbReference type="EMBL" id="JAGGJR010000002">
    <property type="protein sequence ID" value="MBP1871716.1"/>
    <property type="molecule type" value="Genomic_DNA"/>
</dbReference>
<evidence type="ECO:0000313" key="2">
    <source>
        <dbReference type="Proteomes" id="UP000823773"/>
    </source>
</evidence>
<protein>
    <submittedName>
        <fullName evidence="1">Uncharacterized protein</fullName>
    </submittedName>
</protein>
<evidence type="ECO:0000313" key="1">
    <source>
        <dbReference type="EMBL" id="MBP1871716.1"/>
    </source>
</evidence>
<dbReference type="Proteomes" id="UP000823773">
    <property type="component" value="Unassembled WGS sequence"/>
</dbReference>
<proteinExistence type="predicted"/>
<sequence length="150" mass="16420">MTSPPVPAAIAEVLVQHSATVRTRLLQVRDLIFVVAAETEGVGPLTEALKWGEPAYLTEASKSGTTIRLGIVKSAPAHCAVFFNCKTTLVDTFRVHFGSEFAFESNRALLIPATGDLPAEPLAHCLRAALTYHQRRKRQPVAWVDMPTRQ</sequence>
<name>A0ACC5SS63_ENSAD</name>
<gene>
    <name evidence="1" type="ORF">J2Z19_001428</name>
</gene>
<organism evidence="1 2">
    <name type="scientific">Ensifer adhaerens</name>
    <name type="common">Sinorhizobium morelense</name>
    <dbReference type="NCBI Taxonomy" id="106592"/>
    <lineage>
        <taxon>Bacteria</taxon>
        <taxon>Pseudomonadati</taxon>
        <taxon>Pseudomonadota</taxon>
        <taxon>Alphaproteobacteria</taxon>
        <taxon>Hyphomicrobiales</taxon>
        <taxon>Rhizobiaceae</taxon>
        <taxon>Sinorhizobium/Ensifer group</taxon>
        <taxon>Ensifer</taxon>
    </lineage>
</organism>
<keyword evidence="2" id="KW-1185">Reference proteome</keyword>
<comment type="caution">
    <text evidence="1">The sequence shown here is derived from an EMBL/GenBank/DDBJ whole genome shotgun (WGS) entry which is preliminary data.</text>
</comment>